<organism evidence="1 2">
    <name type="scientific">Flagellimonas allohymeniacidonis</name>
    <dbReference type="NCBI Taxonomy" id="2517819"/>
    <lineage>
        <taxon>Bacteria</taxon>
        <taxon>Pseudomonadati</taxon>
        <taxon>Bacteroidota</taxon>
        <taxon>Flavobacteriia</taxon>
        <taxon>Flavobacteriales</taxon>
        <taxon>Flavobacteriaceae</taxon>
        <taxon>Flagellimonas</taxon>
    </lineage>
</organism>
<protein>
    <recommendedName>
        <fullName evidence="3">Adhesin domain-containing protein</fullName>
    </recommendedName>
</protein>
<evidence type="ECO:0008006" key="3">
    <source>
        <dbReference type="Google" id="ProtNLM"/>
    </source>
</evidence>
<keyword evidence="2" id="KW-1185">Reference proteome</keyword>
<evidence type="ECO:0000313" key="2">
    <source>
        <dbReference type="Proteomes" id="UP000291981"/>
    </source>
</evidence>
<reference evidence="1 2" key="1">
    <citation type="submission" date="2019-02" db="EMBL/GenBank/DDBJ databases">
        <title>Draft genome sequence of Muricauda sp. 176CP4-71.</title>
        <authorList>
            <person name="Park J.-S."/>
        </authorList>
    </citation>
    <scope>NUCLEOTIDE SEQUENCE [LARGE SCALE GENOMIC DNA]</scope>
    <source>
        <strain evidence="1 2">176CP4-71</strain>
    </source>
</reference>
<evidence type="ECO:0000313" key="1">
    <source>
        <dbReference type="EMBL" id="TAI47783.1"/>
    </source>
</evidence>
<sequence length="206" mass="22718">MKRLLLVFLILGYGNLAAQKQLRKTILNDRTTSVIINSENCYQISLETIKGTELRVEAAIEGEYSKDLVIKLEEQGTSILVSAGFQPGFLFPNDKLSAHKVISISLHIHIPEFKQVKVYGTNTNVQAKGNYSDLSITLDDGECRITNVGENVDVVTQKGNIWLNAISGIVQANSAYGQVFPSPIPTGDNRYVLNTKEGNIYLSNTK</sequence>
<dbReference type="RefSeq" id="WP_130614891.1">
    <property type="nucleotide sequence ID" value="NZ_SGIU01000002.1"/>
</dbReference>
<accession>A0A4Q8QGQ8</accession>
<name>A0A4Q8QGQ8_9FLAO</name>
<dbReference type="Proteomes" id="UP000291981">
    <property type="component" value="Unassembled WGS sequence"/>
</dbReference>
<dbReference type="OrthoDB" id="1144071at2"/>
<dbReference type="AlphaFoldDB" id="A0A4Q8QGQ8"/>
<gene>
    <name evidence="1" type="ORF">EW142_14085</name>
</gene>
<proteinExistence type="predicted"/>
<comment type="caution">
    <text evidence="1">The sequence shown here is derived from an EMBL/GenBank/DDBJ whole genome shotgun (WGS) entry which is preliminary data.</text>
</comment>
<dbReference type="EMBL" id="SGIU01000002">
    <property type="protein sequence ID" value="TAI47783.1"/>
    <property type="molecule type" value="Genomic_DNA"/>
</dbReference>